<organism evidence="1 2">
    <name type="scientific">Chilo suppressalis</name>
    <name type="common">Asiatic rice borer moth</name>
    <dbReference type="NCBI Taxonomy" id="168631"/>
    <lineage>
        <taxon>Eukaryota</taxon>
        <taxon>Metazoa</taxon>
        <taxon>Ecdysozoa</taxon>
        <taxon>Arthropoda</taxon>
        <taxon>Hexapoda</taxon>
        <taxon>Insecta</taxon>
        <taxon>Pterygota</taxon>
        <taxon>Neoptera</taxon>
        <taxon>Endopterygota</taxon>
        <taxon>Lepidoptera</taxon>
        <taxon>Glossata</taxon>
        <taxon>Ditrysia</taxon>
        <taxon>Pyraloidea</taxon>
        <taxon>Crambidae</taxon>
        <taxon>Crambinae</taxon>
        <taxon>Chilo</taxon>
    </lineage>
</organism>
<accession>A0ABN8BEN2</accession>
<proteinExistence type="predicted"/>
<protein>
    <submittedName>
        <fullName evidence="1">Uncharacterized protein</fullName>
    </submittedName>
</protein>
<keyword evidence="2" id="KW-1185">Reference proteome</keyword>
<name>A0ABN8BEN2_CHISP</name>
<dbReference type="EMBL" id="OU963899">
    <property type="protein sequence ID" value="CAH0406568.1"/>
    <property type="molecule type" value="Genomic_DNA"/>
</dbReference>
<reference evidence="1" key="1">
    <citation type="submission" date="2021-12" db="EMBL/GenBank/DDBJ databases">
        <authorList>
            <person name="King R."/>
        </authorList>
    </citation>
    <scope>NUCLEOTIDE SEQUENCE</scope>
</reference>
<dbReference type="Proteomes" id="UP001153292">
    <property type="component" value="Chromosome 6"/>
</dbReference>
<gene>
    <name evidence="1" type="ORF">CHILSU_LOCUS9946</name>
</gene>
<evidence type="ECO:0000313" key="2">
    <source>
        <dbReference type="Proteomes" id="UP001153292"/>
    </source>
</evidence>
<sequence length="176" mass="20526">MDPIDHSVRYRVRPRYLRNGRNFNIGFPARRCAFGACDAREDELQSLNEYFDQFGFIYDINYLKSIPKEDLLKHCNDLGTILREDENSDIQPFELYEELQLLKSNSLDSINDAKQLIHHILENNLEEHTHAKAVFCPLRFHCEISCFFPEKLNTLGRCLLRVDGCSGENCITRPAE</sequence>
<evidence type="ECO:0000313" key="1">
    <source>
        <dbReference type="EMBL" id="CAH0406568.1"/>
    </source>
</evidence>